<dbReference type="InterPro" id="IPR036312">
    <property type="entry name" value="Bifun_inhib/LTP/seed_sf"/>
</dbReference>
<gene>
    <name evidence="4" type="ORF">TAV2_LOCUS6804</name>
</gene>
<feature type="signal peptide" evidence="2">
    <location>
        <begin position="1"/>
        <end position="22"/>
    </location>
</feature>
<evidence type="ECO:0000313" key="4">
    <source>
        <dbReference type="EMBL" id="CAH2046144.1"/>
    </source>
</evidence>
<proteinExistence type="inferred from homology"/>
<dbReference type="AlphaFoldDB" id="A0AAU9RSF2"/>
<organism evidence="4 5">
    <name type="scientific">Thlaspi arvense</name>
    <name type="common">Field penny-cress</name>
    <dbReference type="NCBI Taxonomy" id="13288"/>
    <lineage>
        <taxon>Eukaryota</taxon>
        <taxon>Viridiplantae</taxon>
        <taxon>Streptophyta</taxon>
        <taxon>Embryophyta</taxon>
        <taxon>Tracheophyta</taxon>
        <taxon>Spermatophyta</taxon>
        <taxon>Magnoliopsida</taxon>
        <taxon>eudicotyledons</taxon>
        <taxon>Gunneridae</taxon>
        <taxon>Pentapetalae</taxon>
        <taxon>rosids</taxon>
        <taxon>malvids</taxon>
        <taxon>Brassicales</taxon>
        <taxon>Brassicaceae</taxon>
        <taxon>Thlaspideae</taxon>
        <taxon>Thlaspi</taxon>
    </lineage>
</organism>
<evidence type="ECO:0000256" key="1">
    <source>
        <dbReference type="ARBA" id="ARBA00008965"/>
    </source>
</evidence>
<dbReference type="EMBL" id="OU466858">
    <property type="protein sequence ID" value="CAH2046144.1"/>
    <property type="molecule type" value="Genomic_DNA"/>
</dbReference>
<dbReference type="Proteomes" id="UP000836841">
    <property type="component" value="Chromosome 2"/>
</dbReference>
<dbReference type="SUPFAM" id="SSF47699">
    <property type="entry name" value="Bifunctional inhibitor/lipid-transfer protein/seed storage 2S albumin"/>
    <property type="match status" value="1"/>
</dbReference>
<dbReference type="InterPro" id="IPR027923">
    <property type="entry name" value="Hydrophob_seed_dom"/>
</dbReference>
<dbReference type="Pfam" id="PF14547">
    <property type="entry name" value="Hydrophob_seed"/>
    <property type="match status" value="1"/>
</dbReference>
<evidence type="ECO:0000256" key="2">
    <source>
        <dbReference type="SAM" id="SignalP"/>
    </source>
</evidence>
<keyword evidence="2" id="KW-0732">Signal</keyword>
<keyword evidence="5" id="KW-1185">Reference proteome</keyword>
<dbReference type="PANTHER" id="PTHR31731">
    <property type="match status" value="1"/>
</dbReference>
<evidence type="ECO:0000313" key="5">
    <source>
        <dbReference type="Proteomes" id="UP000836841"/>
    </source>
</evidence>
<protein>
    <recommendedName>
        <fullName evidence="3">Bifunctional inhibitor/plant lipid transfer protein/seed storage helical domain-containing protein</fullName>
    </recommendedName>
</protein>
<feature type="domain" description="Bifunctional inhibitor/plant lipid transfer protein/seed storage helical" evidence="3">
    <location>
        <begin position="44"/>
        <end position="122"/>
    </location>
</feature>
<name>A0AAU9RSF2_THLAR</name>
<evidence type="ECO:0000259" key="3">
    <source>
        <dbReference type="SMART" id="SM00499"/>
    </source>
</evidence>
<dbReference type="SMART" id="SM00499">
    <property type="entry name" value="AAI"/>
    <property type="match status" value="1"/>
</dbReference>
<dbReference type="Gene3D" id="1.10.110.10">
    <property type="entry name" value="Plant lipid-transfer and hydrophobic proteins"/>
    <property type="match status" value="1"/>
</dbReference>
<reference evidence="4 5" key="1">
    <citation type="submission" date="2022-03" db="EMBL/GenBank/DDBJ databases">
        <authorList>
            <person name="Nunn A."/>
            <person name="Chopra R."/>
            <person name="Nunn A."/>
            <person name="Contreras Garrido A."/>
        </authorList>
    </citation>
    <scope>NUCLEOTIDE SEQUENCE [LARGE SCALE GENOMIC DNA]</scope>
</reference>
<accession>A0AAU9RSF2</accession>
<dbReference type="InterPro" id="IPR051636">
    <property type="entry name" value="Plant_LTP/defense-related"/>
</dbReference>
<dbReference type="CDD" id="cd01958">
    <property type="entry name" value="HPS_like"/>
    <property type="match status" value="1"/>
</dbReference>
<sequence length="123" mass="13055">MAYSKIAILLIFNVIFFTLVSSTYIPSPPPPYKKPSPSSPYPTCKNALKLKVCANVLDLVKVSLPSSSKCCSLINGLVDLEAAVCLCTALKANLLGIKLNVPISLSAILNHCGKKVPSGYKCA</sequence>
<dbReference type="InterPro" id="IPR016140">
    <property type="entry name" value="Bifunc_inhib/LTP/seed_store"/>
</dbReference>
<comment type="similarity">
    <text evidence="1">Belongs to the plant LTP family. PEARLI1 subfamily.</text>
</comment>
<feature type="chain" id="PRO_5043818453" description="Bifunctional inhibitor/plant lipid transfer protein/seed storage helical domain-containing protein" evidence="2">
    <location>
        <begin position="23"/>
        <end position="123"/>
    </location>
</feature>